<dbReference type="NCBIfam" id="TIGR04183">
    <property type="entry name" value="Por_Secre_tail"/>
    <property type="match status" value="1"/>
</dbReference>
<evidence type="ECO:0000256" key="1">
    <source>
        <dbReference type="ARBA" id="ARBA00022729"/>
    </source>
</evidence>
<dbReference type="RefSeq" id="WP_091404202.1">
    <property type="nucleotide sequence ID" value="NZ_FOAB01000001.1"/>
</dbReference>
<dbReference type="Pfam" id="PF00932">
    <property type="entry name" value="LTD"/>
    <property type="match status" value="1"/>
</dbReference>
<dbReference type="SUPFAM" id="SSF74853">
    <property type="entry name" value="Lamin A/C globular tail domain"/>
    <property type="match status" value="1"/>
</dbReference>
<dbReference type="Gene3D" id="2.60.40.1260">
    <property type="entry name" value="Lamin Tail domain"/>
    <property type="match status" value="1"/>
</dbReference>
<protein>
    <submittedName>
        <fullName evidence="4">Por secretion system C-terminal sorting domain-containing protein</fullName>
    </submittedName>
</protein>
<dbReference type="Pfam" id="PF18962">
    <property type="entry name" value="Por_Secre_tail"/>
    <property type="match status" value="1"/>
</dbReference>
<keyword evidence="1 2" id="KW-0732">Signal</keyword>
<dbReference type="InterPro" id="IPR026444">
    <property type="entry name" value="Secre_tail"/>
</dbReference>
<dbReference type="AlphaFoldDB" id="A0A1H7FWJ5"/>
<sequence>MKKLYFLCFTLVISLTSFGQTPIITTIVDGDCSGGNPKLLEIYADGMVDFSLYSLENETNENTTFGNTLDLSGLGTVTDGFVYVTTTGSATSIASEFPSLASANVITSGTMNLNGDDRVRIILNSSGATIDQYGVDGTDGTGTTWEYTDSYAKRVDGTGPDAGFTEVNWTIPGSGTLNTLGTCQGGTDTFETLMGGIGTYSTTVSTTPTINVSGAVSGLDYFEANGPSNEGTLTVSGLNLTTDLTITAPTNFEVSLTTGTGFASSVAITPAMGTIATTTIYVRLAAGLTSNSYVGDATASSTGATDQTIALSGTVSPADPQFTINGFIGGFSYFEGAGPSTEDSFNVEGLFLTGDITITAPTNFEVSLTTGTGFGASVSVTPTMGTVNSTEVFIRLATGLTPNSYTGDITLASSGTTDQTIPLSGIVYQTPVCANVGDIIITEIMQNPASDGDDPNGEYFELYNTTTSPIDIASWTIKDDDGVNDLHVIANSLIIPANGYIVIGDPNGSIVLDYAYEARDVFLGNSTDGIIIECGSTVIDQVIWDNGATFPDPTGASMELSINELNSVANDDGANWAEAVTTFGSGDLGTPGDVNDNASTLSIDTFDDESENFNIFPNPNNSGFVNITTTTNASVSVSVFDMLGKQVISQTLNNNLLNLSHLNAGIYLVKLDQNNGSVTKKLVIE</sequence>
<dbReference type="Proteomes" id="UP000198521">
    <property type="component" value="Unassembled WGS sequence"/>
</dbReference>
<feature type="chain" id="PRO_5011542218" evidence="2">
    <location>
        <begin position="20"/>
        <end position="685"/>
    </location>
</feature>
<evidence type="ECO:0000313" key="5">
    <source>
        <dbReference type="Proteomes" id="UP000198521"/>
    </source>
</evidence>
<evidence type="ECO:0000313" key="4">
    <source>
        <dbReference type="EMBL" id="SEK28852.1"/>
    </source>
</evidence>
<feature type="domain" description="LTD" evidence="3">
    <location>
        <begin position="415"/>
        <end position="546"/>
    </location>
</feature>
<reference evidence="4 5" key="1">
    <citation type="submission" date="2016-10" db="EMBL/GenBank/DDBJ databases">
        <authorList>
            <person name="de Groot N.N."/>
        </authorList>
    </citation>
    <scope>NUCLEOTIDE SEQUENCE [LARGE SCALE GENOMIC DNA]</scope>
    <source>
        <strain evidence="4 5">DSM 25232</strain>
    </source>
</reference>
<dbReference type="PROSITE" id="PS51841">
    <property type="entry name" value="LTD"/>
    <property type="match status" value="1"/>
</dbReference>
<dbReference type="InterPro" id="IPR001322">
    <property type="entry name" value="Lamin_tail_dom"/>
</dbReference>
<keyword evidence="5" id="KW-1185">Reference proteome</keyword>
<evidence type="ECO:0000259" key="3">
    <source>
        <dbReference type="PROSITE" id="PS51841"/>
    </source>
</evidence>
<feature type="signal peptide" evidence="2">
    <location>
        <begin position="1"/>
        <end position="19"/>
    </location>
</feature>
<dbReference type="OrthoDB" id="1056765at2"/>
<accession>A0A1H7FWJ5</accession>
<evidence type="ECO:0000256" key="2">
    <source>
        <dbReference type="SAM" id="SignalP"/>
    </source>
</evidence>
<proteinExistence type="predicted"/>
<dbReference type="InterPro" id="IPR036415">
    <property type="entry name" value="Lamin_tail_dom_sf"/>
</dbReference>
<name>A0A1H7FWJ5_AQUAM</name>
<dbReference type="STRING" id="1038014.SAMN04487910_0170"/>
<dbReference type="EMBL" id="FOAB01000001">
    <property type="protein sequence ID" value="SEK28852.1"/>
    <property type="molecule type" value="Genomic_DNA"/>
</dbReference>
<gene>
    <name evidence="4" type="ORF">SAMN04487910_0170</name>
</gene>
<organism evidence="4 5">
    <name type="scientific">Aquimarina amphilecti</name>
    <dbReference type="NCBI Taxonomy" id="1038014"/>
    <lineage>
        <taxon>Bacteria</taxon>
        <taxon>Pseudomonadati</taxon>
        <taxon>Bacteroidota</taxon>
        <taxon>Flavobacteriia</taxon>
        <taxon>Flavobacteriales</taxon>
        <taxon>Flavobacteriaceae</taxon>
        <taxon>Aquimarina</taxon>
    </lineage>
</organism>